<dbReference type="PANTHER" id="PTHR15818">
    <property type="entry name" value="G PATCH AND KOW-CONTAINING"/>
    <property type="match status" value="1"/>
</dbReference>
<dbReference type="SMART" id="SM00739">
    <property type="entry name" value="KOW"/>
    <property type="match status" value="2"/>
</dbReference>
<dbReference type="AlphaFoldDB" id="A0A151M430"/>
<dbReference type="EMBL" id="AKHW03006644">
    <property type="protein sequence ID" value="KYO19267.1"/>
    <property type="molecule type" value="Genomic_DNA"/>
</dbReference>
<dbReference type="GO" id="GO:0003676">
    <property type="term" value="F:nucleic acid binding"/>
    <property type="evidence" value="ECO:0007669"/>
    <property type="project" value="InterPro"/>
</dbReference>
<evidence type="ECO:0000256" key="4">
    <source>
        <dbReference type="RuleBase" id="RU369096"/>
    </source>
</evidence>
<dbReference type="GO" id="GO:0005681">
    <property type="term" value="C:spliceosomal complex"/>
    <property type="evidence" value="ECO:0007669"/>
    <property type="project" value="TreeGrafter"/>
</dbReference>
<dbReference type="InterPro" id="IPR005824">
    <property type="entry name" value="KOW"/>
</dbReference>
<dbReference type="PhylomeDB" id="A0A151M430"/>
<evidence type="ECO:0000313" key="7">
    <source>
        <dbReference type="EMBL" id="KYO19267.1"/>
    </source>
</evidence>
<comment type="function">
    <text evidence="4">RNA-binding protein involved in pre-mRNA splicing.</text>
</comment>
<evidence type="ECO:0000256" key="3">
    <source>
        <dbReference type="ARBA" id="ARBA00023242"/>
    </source>
</evidence>
<feature type="region of interest" description="Disordered" evidence="5">
    <location>
        <begin position="252"/>
        <end position="297"/>
    </location>
</feature>
<dbReference type="PANTHER" id="PTHR15818:SF2">
    <property type="entry name" value="G-PATCH DOMAIN AND KOW MOTIFS-CONTAINING PROTEIN"/>
    <property type="match status" value="1"/>
</dbReference>
<dbReference type="SMART" id="SM00443">
    <property type="entry name" value="G_patch"/>
    <property type="match status" value="1"/>
</dbReference>
<reference evidence="7 8" key="1">
    <citation type="journal article" date="2012" name="Genome Biol.">
        <title>Sequencing three crocodilian genomes to illuminate the evolution of archosaurs and amniotes.</title>
        <authorList>
            <person name="St John J.A."/>
            <person name="Braun E.L."/>
            <person name="Isberg S.R."/>
            <person name="Miles L.G."/>
            <person name="Chong A.Y."/>
            <person name="Gongora J."/>
            <person name="Dalzell P."/>
            <person name="Moran C."/>
            <person name="Bed'hom B."/>
            <person name="Abzhanov A."/>
            <person name="Burgess S.C."/>
            <person name="Cooksey A.M."/>
            <person name="Castoe T.A."/>
            <person name="Crawford N.G."/>
            <person name="Densmore L.D."/>
            <person name="Drew J.C."/>
            <person name="Edwards S.V."/>
            <person name="Faircloth B.C."/>
            <person name="Fujita M.K."/>
            <person name="Greenwold M.J."/>
            <person name="Hoffmann F.G."/>
            <person name="Howard J.M."/>
            <person name="Iguchi T."/>
            <person name="Janes D.E."/>
            <person name="Khan S.Y."/>
            <person name="Kohno S."/>
            <person name="de Koning A.J."/>
            <person name="Lance S.L."/>
            <person name="McCarthy F.M."/>
            <person name="McCormack J.E."/>
            <person name="Merchant M.E."/>
            <person name="Peterson D.G."/>
            <person name="Pollock D.D."/>
            <person name="Pourmand N."/>
            <person name="Raney B.J."/>
            <person name="Roessler K.A."/>
            <person name="Sanford J.R."/>
            <person name="Sawyer R.H."/>
            <person name="Schmidt C.J."/>
            <person name="Triplett E.W."/>
            <person name="Tuberville T.D."/>
            <person name="Venegas-Anaya M."/>
            <person name="Howard J.T."/>
            <person name="Jarvis E.D."/>
            <person name="Guillette L.J.Jr."/>
            <person name="Glenn T.C."/>
            <person name="Green R.E."/>
            <person name="Ray D.A."/>
        </authorList>
    </citation>
    <scope>NUCLEOTIDE SEQUENCE [LARGE SCALE GENOMIC DNA]</scope>
    <source>
        <strain evidence="7">KSC_2009_1</strain>
    </source>
</reference>
<keyword evidence="4" id="KW-0507">mRNA processing</keyword>
<dbReference type="InterPro" id="IPR026822">
    <property type="entry name" value="Spp2/MOS2_G-patch"/>
</dbReference>
<dbReference type="PROSITE" id="PS50174">
    <property type="entry name" value="G_PATCH"/>
    <property type="match status" value="1"/>
</dbReference>
<organism evidence="7 8">
    <name type="scientific">Alligator mississippiensis</name>
    <name type="common">American alligator</name>
    <dbReference type="NCBI Taxonomy" id="8496"/>
    <lineage>
        <taxon>Eukaryota</taxon>
        <taxon>Metazoa</taxon>
        <taxon>Chordata</taxon>
        <taxon>Craniata</taxon>
        <taxon>Vertebrata</taxon>
        <taxon>Euteleostomi</taxon>
        <taxon>Archelosauria</taxon>
        <taxon>Archosauria</taxon>
        <taxon>Crocodylia</taxon>
        <taxon>Alligatoridae</taxon>
        <taxon>Alligatorinae</taxon>
        <taxon>Alligator</taxon>
    </lineage>
</organism>
<evidence type="ECO:0000313" key="8">
    <source>
        <dbReference type="Proteomes" id="UP000050525"/>
    </source>
</evidence>
<sequence length="438" mass="47786">MEDRELQSVCLAPRPPSALVIPLIRTNQWKRPAGEASPDPVGGDRVEGQAIREIIEESQRVLEVWEAGAEASLARTIPMLVQNRVLSGYEDSDHVDVSLRPESATEADYEEVPVEAYGLAMLRGMGWKEGEGIGHTFKQAVKPLEHELRPKGLGLGAAQAPLPFSPLGIEPPEEGNGEESLGLAARGSVLVQAGPHRGLYGKIEGLDPDNARAMVKLALGGQTVTLSQHSLQPVTWKEYKRLGKDLSCLSKAHKEEEEEEQQRNGLTTHPNAGLPQHRKEEPGQKRKQGVELQRLAKQARSDGTPCWLRRDLRVRCIDHAYKGGKYYNTKMVVEDVLGGGACVCRTDEGQVLEGLRAATLETVIPRGVSDRVMVVLGNQAGRVGYILQRDGARGQALVQLPDVGVVTLDYNTICHYVGHHDDDDERALPPAGPSPLTQ</sequence>
<evidence type="ECO:0000256" key="2">
    <source>
        <dbReference type="ARBA" id="ARBA00010966"/>
    </source>
</evidence>
<keyword evidence="8" id="KW-1185">Reference proteome</keyword>
<comment type="subcellular location">
    <subcellularLocation>
        <location evidence="1 4">Nucleus</location>
    </subcellularLocation>
</comment>
<dbReference type="STRING" id="8496.A0A151M430"/>
<gene>
    <name evidence="7" type="primary">GPKOW</name>
    <name evidence="7" type="ORF">Y1Q_0021963</name>
</gene>
<dbReference type="InterPro" id="IPR041993">
    <property type="entry name" value="GPKOW_KOW1"/>
</dbReference>
<dbReference type="CDD" id="cd13152">
    <property type="entry name" value="KOW_GPKOW_A"/>
    <property type="match status" value="1"/>
</dbReference>
<evidence type="ECO:0000259" key="6">
    <source>
        <dbReference type="PROSITE" id="PS50174"/>
    </source>
</evidence>
<keyword evidence="4" id="KW-0508">mRNA splicing</keyword>
<dbReference type="Pfam" id="PF25088">
    <property type="entry name" value="GPKOW_C"/>
    <property type="match status" value="1"/>
</dbReference>
<dbReference type="Proteomes" id="UP000050525">
    <property type="component" value="Unassembled WGS sequence"/>
</dbReference>
<dbReference type="InterPro" id="IPR045166">
    <property type="entry name" value="Spp2-like"/>
</dbReference>
<proteinExistence type="inferred from homology"/>
<evidence type="ECO:0000256" key="5">
    <source>
        <dbReference type="SAM" id="MobiDB-lite"/>
    </source>
</evidence>
<evidence type="ECO:0000256" key="1">
    <source>
        <dbReference type="ARBA" id="ARBA00004123"/>
    </source>
</evidence>
<dbReference type="Pfam" id="PF12656">
    <property type="entry name" value="G-patch_2"/>
    <property type="match status" value="1"/>
</dbReference>
<feature type="domain" description="G-patch" evidence="6">
    <location>
        <begin position="114"/>
        <end position="160"/>
    </location>
</feature>
<accession>A0A151M430</accession>
<dbReference type="eggNOG" id="KOG4315">
    <property type="taxonomic scope" value="Eukaryota"/>
</dbReference>
<dbReference type="GO" id="GO:0000398">
    <property type="term" value="P:mRNA splicing, via spliceosome"/>
    <property type="evidence" value="ECO:0007669"/>
    <property type="project" value="UniProtKB-UniRule"/>
</dbReference>
<dbReference type="Gene3D" id="2.30.30.140">
    <property type="match status" value="1"/>
</dbReference>
<keyword evidence="3 4" id="KW-0539">Nucleus</keyword>
<protein>
    <recommendedName>
        <fullName evidence="4">G-patch domain and KOW motifs-containing protein</fullName>
    </recommendedName>
</protein>
<comment type="caution">
    <text evidence="7">The sequence shown here is derived from an EMBL/GenBank/DDBJ whole genome shotgun (WGS) entry which is preliminary data.</text>
</comment>
<comment type="similarity">
    <text evidence="2 4">Belongs to the MOS2 family.</text>
</comment>
<dbReference type="InterPro" id="IPR000467">
    <property type="entry name" value="G_patch_dom"/>
</dbReference>
<name>A0A151M430_ALLMI</name>